<dbReference type="SUPFAM" id="SSF51206">
    <property type="entry name" value="cAMP-binding domain-like"/>
    <property type="match status" value="1"/>
</dbReference>
<evidence type="ECO:0000313" key="2">
    <source>
        <dbReference type="EMBL" id="OHX64557.1"/>
    </source>
</evidence>
<gene>
    <name evidence="2" type="ORF">NH26_23580</name>
</gene>
<dbReference type="InterPro" id="IPR014710">
    <property type="entry name" value="RmlC-like_jellyroll"/>
</dbReference>
<name>A0A1S1YU47_FLAPC</name>
<accession>A0A1S1YU47</accession>
<sequence>MLDKFRQLIEKYASISEEEAKFAVNHFPVEKHDKNEVFFKEGSIAKTVYFVIEGCVRIFYNVDGNEKTAFFFTEGKFFCANESFLNNTPARENFQALENTTIMSFPKSFDVAQMEKFPNFEMIEKYALIDELITNNRIIESFVTKSPEERYIDLLKTNKALFQRVHQQYIVSYLGISPESLSRIRKRIARDHS</sequence>
<feature type="domain" description="Cyclic nucleotide-binding" evidence="1">
    <location>
        <begin position="11"/>
        <end position="78"/>
    </location>
</feature>
<evidence type="ECO:0000259" key="1">
    <source>
        <dbReference type="PROSITE" id="PS50042"/>
    </source>
</evidence>
<dbReference type="PROSITE" id="PS50042">
    <property type="entry name" value="CNMP_BINDING_3"/>
    <property type="match status" value="1"/>
</dbReference>
<dbReference type="EMBL" id="JRYR02000002">
    <property type="protein sequence ID" value="OHX64557.1"/>
    <property type="molecule type" value="Genomic_DNA"/>
</dbReference>
<dbReference type="InterPro" id="IPR018490">
    <property type="entry name" value="cNMP-bd_dom_sf"/>
</dbReference>
<dbReference type="STRING" id="915059.NH26_23580"/>
<dbReference type="OrthoDB" id="667553at2"/>
<dbReference type="InterPro" id="IPR000595">
    <property type="entry name" value="cNMP-bd_dom"/>
</dbReference>
<evidence type="ECO:0000313" key="3">
    <source>
        <dbReference type="Proteomes" id="UP000179797"/>
    </source>
</evidence>
<reference evidence="2 3" key="1">
    <citation type="journal article" date="2012" name="Int. J. Syst. Evol. Microbiol.">
        <title>Flammeovirga pacifica sp. nov., isolated from deep-sea sediment.</title>
        <authorList>
            <person name="Xu H."/>
            <person name="Fu Y."/>
            <person name="Yang N."/>
            <person name="Ding Z."/>
            <person name="Lai Q."/>
            <person name="Zeng R."/>
        </authorList>
    </citation>
    <scope>NUCLEOTIDE SEQUENCE [LARGE SCALE GENOMIC DNA]</scope>
    <source>
        <strain evidence="3">DSM 24597 / LMG 26175 / WPAGA1</strain>
    </source>
</reference>
<dbReference type="RefSeq" id="WP_044217082.1">
    <property type="nucleotide sequence ID" value="NZ_JRYR02000002.1"/>
</dbReference>
<dbReference type="AlphaFoldDB" id="A0A1S1YU47"/>
<dbReference type="Proteomes" id="UP000179797">
    <property type="component" value="Unassembled WGS sequence"/>
</dbReference>
<dbReference type="CDD" id="cd00038">
    <property type="entry name" value="CAP_ED"/>
    <property type="match status" value="1"/>
</dbReference>
<proteinExistence type="predicted"/>
<dbReference type="Pfam" id="PF00027">
    <property type="entry name" value="cNMP_binding"/>
    <property type="match status" value="1"/>
</dbReference>
<dbReference type="Gene3D" id="2.60.120.10">
    <property type="entry name" value="Jelly Rolls"/>
    <property type="match status" value="1"/>
</dbReference>
<comment type="caution">
    <text evidence="2">The sequence shown here is derived from an EMBL/GenBank/DDBJ whole genome shotgun (WGS) entry which is preliminary data.</text>
</comment>
<keyword evidence="3" id="KW-1185">Reference proteome</keyword>
<organism evidence="2 3">
    <name type="scientific">Flammeovirga pacifica</name>
    <dbReference type="NCBI Taxonomy" id="915059"/>
    <lineage>
        <taxon>Bacteria</taxon>
        <taxon>Pseudomonadati</taxon>
        <taxon>Bacteroidota</taxon>
        <taxon>Cytophagia</taxon>
        <taxon>Cytophagales</taxon>
        <taxon>Flammeovirgaceae</taxon>
        <taxon>Flammeovirga</taxon>
    </lineage>
</organism>
<protein>
    <recommendedName>
        <fullName evidence="1">Cyclic nucleotide-binding domain-containing protein</fullName>
    </recommendedName>
</protein>